<feature type="domain" description="F-box" evidence="1">
    <location>
        <begin position="5"/>
        <end position="58"/>
    </location>
</feature>
<dbReference type="InterPro" id="IPR036047">
    <property type="entry name" value="F-box-like_dom_sf"/>
</dbReference>
<accession>A0A814QEM4</accession>
<evidence type="ECO:0000313" key="2">
    <source>
        <dbReference type="EMBL" id="CAF1118256.1"/>
    </source>
</evidence>
<gene>
    <name evidence="3" type="ORF">FNK824_LOCUS11471</name>
    <name evidence="2" type="ORF">SEV965_LOCUS16761</name>
</gene>
<dbReference type="SUPFAM" id="SSF81383">
    <property type="entry name" value="F-box domain"/>
    <property type="match status" value="1"/>
</dbReference>
<dbReference type="EMBL" id="CAJNOU010000932">
    <property type="protein sequence ID" value="CAF1118256.1"/>
    <property type="molecule type" value="Genomic_DNA"/>
</dbReference>
<organism evidence="2 4">
    <name type="scientific">Rotaria sordida</name>
    <dbReference type="NCBI Taxonomy" id="392033"/>
    <lineage>
        <taxon>Eukaryota</taxon>
        <taxon>Metazoa</taxon>
        <taxon>Spiralia</taxon>
        <taxon>Gnathifera</taxon>
        <taxon>Rotifera</taxon>
        <taxon>Eurotatoria</taxon>
        <taxon>Bdelloidea</taxon>
        <taxon>Philodinida</taxon>
        <taxon>Philodinidae</taxon>
        <taxon>Rotaria</taxon>
    </lineage>
</organism>
<dbReference type="Pfam" id="PF12937">
    <property type="entry name" value="F-box-like"/>
    <property type="match status" value="1"/>
</dbReference>
<dbReference type="PROSITE" id="PS50181">
    <property type="entry name" value="FBOX"/>
    <property type="match status" value="1"/>
</dbReference>
<name>A0A814QEM4_9BILA</name>
<evidence type="ECO:0000313" key="3">
    <source>
        <dbReference type="EMBL" id="CAF3737430.1"/>
    </source>
</evidence>
<dbReference type="Proteomes" id="UP000663889">
    <property type="component" value="Unassembled WGS sequence"/>
</dbReference>
<comment type="caution">
    <text evidence="2">The sequence shown here is derived from an EMBL/GenBank/DDBJ whole genome shotgun (WGS) entry which is preliminary data.</text>
</comment>
<dbReference type="InterPro" id="IPR001810">
    <property type="entry name" value="F-box_dom"/>
</dbReference>
<dbReference type="AlphaFoldDB" id="A0A814QEM4"/>
<dbReference type="EMBL" id="CAJOBE010001362">
    <property type="protein sequence ID" value="CAF3737430.1"/>
    <property type="molecule type" value="Genomic_DNA"/>
</dbReference>
<protein>
    <recommendedName>
        <fullName evidence="1">F-box domain-containing protein</fullName>
    </recommendedName>
</protein>
<dbReference type="Proteomes" id="UP000663874">
    <property type="component" value="Unassembled WGS sequence"/>
</dbReference>
<sequence length="459" mass="54081">MEHLSIKLDDLPDEILLIIFKKLDNFAILYSLIGVNKRLHKIAHDPDFTRHLTLFKHLKYASVSALPDSTLSRFCLQIVPEIHHKIKWLNVEPASMEHIFLAKNYPNLYGLGVYGIDVSSAISLFTELHVSLEYLSDCLYFLDGRFNALRVFHVNVLSGDKDPPQIINRENLPNLRYFSLYCTFETVVYDELIIPLLCRMLNLEQLDLDIVVESKTTFIDGNDLKENIINHMSRLNTFTFSIRSLVDLRNQTELRSNEDIQHTFKNFKYNQIISYVDHFQEKQYSQCHIYSYPNKRKCWNNITNNFPGGLYKYVREVSLYDERPFEHEYFLRIGEAFPFMEELTINNKKPQMNKLHRESKSGNEDFSIIKYPHLTRVKFLAVHDDYVEQFLVDTTMCLPNNVFLAMCGQALERVTENFTRNTTRINCAKLRLVYLVGKYEITQQLKDYFPHTNVVRRLV</sequence>
<reference evidence="2" key="1">
    <citation type="submission" date="2021-02" db="EMBL/GenBank/DDBJ databases">
        <authorList>
            <person name="Nowell W R."/>
        </authorList>
    </citation>
    <scope>NUCLEOTIDE SEQUENCE</scope>
</reference>
<evidence type="ECO:0000313" key="4">
    <source>
        <dbReference type="Proteomes" id="UP000663889"/>
    </source>
</evidence>
<dbReference type="Gene3D" id="3.80.10.10">
    <property type="entry name" value="Ribonuclease Inhibitor"/>
    <property type="match status" value="1"/>
</dbReference>
<evidence type="ECO:0000259" key="1">
    <source>
        <dbReference type="PROSITE" id="PS50181"/>
    </source>
</evidence>
<dbReference type="InterPro" id="IPR032675">
    <property type="entry name" value="LRR_dom_sf"/>
</dbReference>
<proteinExistence type="predicted"/>